<keyword evidence="2" id="KW-1185">Reference proteome</keyword>
<evidence type="ECO:0000313" key="1">
    <source>
        <dbReference type="EMBL" id="MBR7833236.1"/>
    </source>
</evidence>
<comment type="caution">
    <text evidence="1">The sequence shown here is derived from an EMBL/GenBank/DDBJ whole genome shotgun (WGS) entry which is preliminary data.</text>
</comment>
<gene>
    <name evidence="1" type="ORF">KDL01_08165</name>
</gene>
<protein>
    <submittedName>
        <fullName evidence="1">Uncharacterized protein</fullName>
    </submittedName>
</protein>
<accession>A0A941EKY2</accession>
<name>A0A941EKY2_9ACTN</name>
<sequence length="60" mass="6816">MNEQNSDEFRIERDLVRDARDLPLSRLADCEYDAARTTVVDRLIRTEAARVAVSAFSSSI</sequence>
<evidence type="ECO:0000313" key="2">
    <source>
        <dbReference type="Proteomes" id="UP000675781"/>
    </source>
</evidence>
<proteinExistence type="predicted"/>
<dbReference type="AlphaFoldDB" id="A0A941EKY2"/>
<organism evidence="1 2">
    <name type="scientific">Actinospica durhamensis</name>
    <dbReference type="NCBI Taxonomy" id="1508375"/>
    <lineage>
        <taxon>Bacteria</taxon>
        <taxon>Bacillati</taxon>
        <taxon>Actinomycetota</taxon>
        <taxon>Actinomycetes</taxon>
        <taxon>Catenulisporales</taxon>
        <taxon>Actinospicaceae</taxon>
        <taxon>Actinospica</taxon>
    </lineage>
</organism>
<dbReference type="EMBL" id="JAGSOG010000025">
    <property type="protein sequence ID" value="MBR7833236.1"/>
    <property type="molecule type" value="Genomic_DNA"/>
</dbReference>
<reference evidence="1" key="1">
    <citation type="submission" date="2021-04" db="EMBL/GenBank/DDBJ databases">
        <title>Genome based classification of Actinospica acidithermotolerans sp. nov., an actinobacterium isolated from an Indonesian hot spring.</title>
        <authorList>
            <person name="Kusuma A.B."/>
            <person name="Putra K.E."/>
            <person name="Nafisah S."/>
            <person name="Loh J."/>
            <person name="Nouioui I."/>
            <person name="Goodfellow M."/>
        </authorList>
    </citation>
    <scope>NUCLEOTIDE SEQUENCE</scope>
    <source>
        <strain evidence="1">CSCA 57</strain>
    </source>
</reference>
<dbReference type="RefSeq" id="WP_212527759.1">
    <property type="nucleotide sequence ID" value="NZ_JAGSOG010000025.1"/>
</dbReference>
<dbReference type="Proteomes" id="UP000675781">
    <property type="component" value="Unassembled WGS sequence"/>
</dbReference>